<gene>
    <name evidence="1" type="ORF">TNIN_485491</name>
</gene>
<protein>
    <submittedName>
        <fullName evidence="1">Uncharacterized protein</fullName>
    </submittedName>
</protein>
<dbReference type="Proteomes" id="UP000886998">
    <property type="component" value="Unassembled WGS sequence"/>
</dbReference>
<reference evidence="1" key="1">
    <citation type="submission" date="2020-08" db="EMBL/GenBank/DDBJ databases">
        <title>Multicomponent nature underlies the extraordinary mechanical properties of spider dragline silk.</title>
        <authorList>
            <person name="Kono N."/>
            <person name="Nakamura H."/>
            <person name="Mori M."/>
            <person name="Yoshida Y."/>
            <person name="Ohtoshi R."/>
            <person name="Malay A.D."/>
            <person name="Moran D.A.P."/>
            <person name="Tomita M."/>
            <person name="Numata K."/>
            <person name="Arakawa K."/>
        </authorList>
    </citation>
    <scope>NUCLEOTIDE SEQUENCE</scope>
</reference>
<evidence type="ECO:0000313" key="1">
    <source>
        <dbReference type="EMBL" id="GFY70565.1"/>
    </source>
</evidence>
<comment type="caution">
    <text evidence="1">The sequence shown here is derived from an EMBL/GenBank/DDBJ whole genome shotgun (WGS) entry which is preliminary data.</text>
</comment>
<evidence type="ECO:0000313" key="2">
    <source>
        <dbReference type="Proteomes" id="UP000886998"/>
    </source>
</evidence>
<name>A0A8X7CLY4_9ARAC</name>
<dbReference type="EMBL" id="BMAV01018329">
    <property type="protein sequence ID" value="GFY70565.1"/>
    <property type="molecule type" value="Genomic_DNA"/>
</dbReference>
<keyword evidence="2" id="KW-1185">Reference proteome</keyword>
<dbReference type="AlphaFoldDB" id="A0A8X7CLY4"/>
<proteinExistence type="predicted"/>
<sequence>MGVERGRQISTITYSTALTADFPLVKPRRYHTEEELRIARDRMDDRNITDENYRDWYHAVRRVPLDIDEDTTIERSELEERLISFLVTMEKMTTAMQYIDKPAKRYFVSFLQENRAALQ</sequence>
<accession>A0A8X7CLY4</accession>
<organism evidence="1 2">
    <name type="scientific">Trichonephila inaurata madagascariensis</name>
    <dbReference type="NCBI Taxonomy" id="2747483"/>
    <lineage>
        <taxon>Eukaryota</taxon>
        <taxon>Metazoa</taxon>
        <taxon>Ecdysozoa</taxon>
        <taxon>Arthropoda</taxon>
        <taxon>Chelicerata</taxon>
        <taxon>Arachnida</taxon>
        <taxon>Araneae</taxon>
        <taxon>Araneomorphae</taxon>
        <taxon>Entelegynae</taxon>
        <taxon>Araneoidea</taxon>
        <taxon>Nephilidae</taxon>
        <taxon>Trichonephila</taxon>
        <taxon>Trichonephila inaurata</taxon>
    </lineage>
</organism>